<dbReference type="SMART" id="SM01125">
    <property type="entry name" value="DCP2"/>
    <property type="match status" value="1"/>
</dbReference>
<dbReference type="FunFam" id="3.90.79.10:FF:000003">
    <property type="entry name" value="M7GpppN-mRNA hydrolase isoform 2"/>
    <property type="match status" value="1"/>
</dbReference>
<evidence type="ECO:0000256" key="5">
    <source>
        <dbReference type="ARBA" id="ARBA00022723"/>
    </source>
</evidence>
<dbReference type="InterPro" id="IPR007722">
    <property type="entry name" value="DCP2_BoxA"/>
</dbReference>
<dbReference type="GO" id="GO:0000290">
    <property type="term" value="P:deadenylation-dependent decapping of nuclear-transcribed mRNA"/>
    <property type="evidence" value="ECO:0007669"/>
    <property type="project" value="InterPro"/>
</dbReference>
<accession>A0A316VF71</accession>
<dbReference type="InterPro" id="IPR000086">
    <property type="entry name" value="NUDIX_hydrolase_dom"/>
</dbReference>
<feature type="region of interest" description="Disordered" evidence="9">
    <location>
        <begin position="525"/>
        <end position="753"/>
    </location>
</feature>
<evidence type="ECO:0000256" key="7">
    <source>
        <dbReference type="ARBA" id="ARBA00022884"/>
    </source>
</evidence>
<dbReference type="GeneID" id="37020735"/>
<comment type="cofactor">
    <cofactor evidence="1">
        <name>Mn(2+)</name>
        <dbReference type="ChEBI" id="CHEBI:29035"/>
    </cofactor>
</comment>
<feature type="compositionally biased region" description="Polar residues" evidence="9">
    <location>
        <begin position="369"/>
        <end position="379"/>
    </location>
</feature>
<dbReference type="PROSITE" id="PS00893">
    <property type="entry name" value="NUDIX_BOX"/>
    <property type="match status" value="1"/>
</dbReference>
<feature type="region of interest" description="Disordered" evidence="9">
    <location>
        <begin position="473"/>
        <end position="510"/>
    </location>
</feature>
<dbReference type="FunCoup" id="A0A316VF71">
    <property type="interactions" value="58"/>
</dbReference>
<dbReference type="Pfam" id="PF00293">
    <property type="entry name" value="NUDIX"/>
    <property type="match status" value="1"/>
</dbReference>
<evidence type="ECO:0000313" key="11">
    <source>
        <dbReference type="EMBL" id="PWN36279.1"/>
    </source>
</evidence>
<dbReference type="Gene3D" id="1.10.10.1050">
    <property type="entry name" value="Dcp2, box A domain"/>
    <property type="match status" value="1"/>
</dbReference>
<dbReference type="InParanoid" id="A0A316VF71"/>
<protein>
    <submittedName>
        <fullName evidence="11">DCP2-domain-containing protein</fullName>
    </submittedName>
</protein>
<reference evidence="11 12" key="1">
    <citation type="journal article" date="2018" name="Mol. Biol. Evol.">
        <title>Broad Genomic Sampling Reveals a Smut Pathogenic Ancestry of the Fungal Clade Ustilaginomycotina.</title>
        <authorList>
            <person name="Kijpornyongpan T."/>
            <person name="Mondo S.J."/>
            <person name="Barry K."/>
            <person name="Sandor L."/>
            <person name="Lee J."/>
            <person name="Lipzen A."/>
            <person name="Pangilinan J."/>
            <person name="LaButti K."/>
            <person name="Hainaut M."/>
            <person name="Henrissat B."/>
            <person name="Grigoriev I.V."/>
            <person name="Spatafora J.W."/>
            <person name="Aime M.C."/>
        </authorList>
    </citation>
    <scope>NUCLEOTIDE SEQUENCE [LARGE SCALE GENOMIC DNA]</scope>
    <source>
        <strain evidence="11 12">MCA 3882</strain>
    </source>
</reference>
<dbReference type="GO" id="GO:0140933">
    <property type="term" value="F:5'-(N(7)-methylguanosine 5'-triphospho)-[mRNA] hydrolase activity"/>
    <property type="evidence" value="ECO:0007669"/>
    <property type="project" value="InterPro"/>
</dbReference>
<dbReference type="SUPFAM" id="SSF55811">
    <property type="entry name" value="Nudix"/>
    <property type="match status" value="1"/>
</dbReference>
<dbReference type="PROSITE" id="PS51462">
    <property type="entry name" value="NUDIX"/>
    <property type="match status" value="1"/>
</dbReference>
<evidence type="ECO:0000259" key="10">
    <source>
        <dbReference type="PROSITE" id="PS51462"/>
    </source>
</evidence>
<dbReference type="EMBL" id="KZ819603">
    <property type="protein sequence ID" value="PWN36279.1"/>
    <property type="molecule type" value="Genomic_DNA"/>
</dbReference>
<feature type="compositionally biased region" description="Polar residues" evidence="9">
    <location>
        <begin position="526"/>
        <end position="537"/>
    </location>
</feature>
<keyword evidence="12" id="KW-1185">Reference proteome</keyword>
<dbReference type="AlphaFoldDB" id="A0A316VF71"/>
<evidence type="ECO:0000256" key="3">
    <source>
        <dbReference type="ARBA" id="ARBA00005279"/>
    </source>
</evidence>
<evidence type="ECO:0000256" key="8">
    <source>
        <dbReference type="ARBA" id="ARBA00023211"/>
    </source>
</evidence>
<keyword evidence="4" id="KW-0963">Cytoplasm</keyword>
<dbReference type="STRING" id="1280837.A0A316VF71"/>
<feature type="compositionally biased region" description="Low complexity" evidence="9">
    <location>
        <begin position="611"/>
        <end position="626"/>
    </location>
</feature>
<dbReference type="InterPro" id="IPR015797">
    <property type="entry name" value="NUDIX_hydrolase-like_dom_sf"/>
</dbReference>
<feature type="region of interest" description="Disordered" evidence="9">
    <location>
        <begin position="1"/>
        <end position="29"/>
    </location>
</feature>
<feature type="compositionally biased region" description="Polar residues" evidence="9">
    <location>
        <begin position="473"/>
        <end position="500"/>
    </location>
</feature>
<feature type="domain" description="Nudix hydrolase" evidence="10">
    <location>
        <begin position="135"/>
        <end position="266"/>
    </location>
</feature>
<feature type="compositionally biased region" description="Low complexity" evidence="9">
    <location>
        <begin position="18"/>
        <end position="29"/>
    </location>
</feature>
<feature type="compositionally biased region" description="Pro residues" evidence="9">
    <location>
        <begin position="599"/>
        <end position="610"/>
    </location>
</feature>
<dbReference type="Proteomes" id="UP000245771">
    <property type="component" value="Unassembled WGS sequence"/>
</dbReference>
<dbReference type="RefSeq" id="XP_025356581.1">
    <property type="nucleotide sequence ID" value="XM_025498954.1"/>
</dbReference>
<evidence type="ECO:0000313" key="12">
    <source>
        <dbReference type="Proteomes" id="UP000245771"/>
    </source>
</evidence>
<dbReference type="PANTHER" id="PTHR23114">
    <property type="entry name" value="M7GPPPN-MRNA HYDROLASE"/>
    <property type="match status" value="1"/>
</dbReference>
<dbReference type="CDD" id="cd03672">
    <property type="entry name" value="NUDIX_Dcp2p_Nudt20"/>
    <property type="match status" value="1"/>
</dbReference>
<feature type="compositionally biased region" description="Low complexity" evidence="9">
    <location>
        <begin position="657"/>
        <end position="672"/>
    </location>
</feature>
<feature type="compositionally biased region" description="Polar residues" evidence="9">
    <location>
        <begin position="700"/>
        <end position="709"/>
    </location>
</feature>
<proteinExistence type="inferred from homology"/>
<dbReference type="GO" id="GO:0030145">
    <property type="term" value="F:manganese ion binding"/>
    <property type="evidence" value="ECO:0007669"/>
    <property type="project" value="InterPro"/>
</dbReference>
<feature type="compositionally biased region" description="Low complexity" evidence="9">
    <location>
        <begin position="560"/>
        <end position="574"/>
    </location>
</feature>
<dbReference type="SUPFAM" id="SSF140586">
    <property type="entry name" value="Dcp2 domain-like"/>
    <property type="match status" value="1"/>
</dbReference>
<dbReference type="PANTHER" id="PTHR23114:SF17">
    <property type="entry name" value="M7GPPPN-MRNA HYDROLASE"/>
    <property type="match status" value="1"/>
</dbReference>
<keyword evidence="6" id="KW-0378">Hydrolase</keyword>
<feature type="compositionally biased region" description="Polar residues" evidence="9">
    <location>
        <begin position="407"/>
        <end position="419"/>
    </location>
</feature>
<keyword evidence="5" id="KW-0479">Metal-binding</keyword>
<name>A0A316VF71_9BASI</name>
<dbReference type="GO" id="GO:0000184">
    <property type="term" value="P:nuclear-transcribed mRNA catabolic process, nonsense-mediated decay"/>
    <property type="evidence" value="ECO:0007669"/>
    <property type="project" value="InterPro"/>
</dbReference>
<organism evidence="11 12">
    <name type="scientific">Meira miltonrushii</name>
    <dbReference type="NCBI Taxonomy" id="1280837"/>
    <lineage>
        <taxon>Eukaryota</taxon>
        <taxon>Fungi</taxon>
        <taxon>Dikarya</taxon>
        <taxon>Basidiomycota</taxon>
        <taxon>Ustilaginomycotina</taxon>
        <taxon>Exobasidiomycetes</taxon>
        <taxon>Exobasidiales</taxon>
        <taxon>Brachybasidiaceae</taxon>
        <taxon>Meira</taxon>
    </lineage>
</organism>
<feature type="compositionally biased region" description="Low complexity" evidence="9">
    <location>
        <begin position="391"/>
        <end position="406"/>
    </location>
</feature>
<evidence type="ECO:0000256" key="6">
    <source>
        <dbReference type="ARBA" id="ARBA00022801"/>
    </source>
</evidence>
<evidence type="ECO:0000256" key="9">
    <source>
        <dbReference type="SAM" id="MobiDB-lite"/>
    </source>
</evidence>
<dbReference type="GO" id="GO:0000932">
    <property type="term" value="C:P-body"/>
    <property type="evidence" value="ECO:0007669"/>
    <property type="project" value="TreeGrafter"/>
</dbReference>
<dbReference type="OrthoDB" id="18996at2759"/>
<dbReference type="InterPro" id="IPR036189">
    <property type="entry name" value="DCP2_BoxA_sf"/>
</dbReference>
<evidence type="ECO:0000256" key="2">
    <source>
        <dbReference type="ARBA" id="ARBA00004496"/>
    </source>
</evidence>
<gene>
    <name evidence="11" type="ORF">FA14DRAFT_161062</name>
</gene>
<feature type="compositionally biased region" description="Polar residues" evidence="9">
    <location>
        <begin position="589"/>
        <end position="598"/>
    </location>
</feature>
<comment type="subcellular location">
    <subcellularLocation>
        <location evidence="2">Cytoplasm</location>
    </subcellularLocation>
</comment>
<feature type="region of interest" description="Disordered" evidence="9">
    <location>
        <begin position="364"/>
        <end position="451"/>
    </location>
</feature>
<sequence length="753" mass="81791">MGAKKKAAQGSIDATNRSGTPAGTASGSSSYASLTFNDVLEDLSSRFIVNLPAEEQDSIQRICFQVEQAHWFYEDFLRPLNPSLPSFALRRFSSYLLHTAALTVPLIQRYISNSSNHESQQGLEAAFDEFLKYKTRVPVCGAVMLNARLDKCILVKGWKANSTWGFPKGKINQQETERDCAVREVLEETGFDCGPLLPNDSRDYMELTMREQKIRLYIVPGLDEDTYFETQTRKEISKISWFSLSDLPTWKKNKAPPQGMGGKFYLISPFIGKLKQWIHENKNRYAQASYDGDALEEGADSGQHLIADSSGDKSNDLKALLGLSAGNEHDHAPAIDGKGQRMIEEQGDDRGRQLLDLLRGGPAVAAQHTPGQPQLNFGQAESRDDREGGTSSLLAALNAGSGNGNATRQTSGNGSSTALLSLLNGTAGPIHDIPQSSTPLPAPRAQRTAQAQHVLDMISPSTSISFDTQQAAPLVPQQNQSAWRPDQHYQQAQAQISIPNSEDERERERAQKRDMLLSNLMSSSMQIQNPPSQNGSHQDQKVHHQFKFPPQSPGNAAPPQGNLLSLLNGQQASHQPPPHPSTSPFSTFVQQSAGNFPTSPLPQAPPPPSSMMPSSNPLLSLLNKSSDNGHPGFPPQQYANAAPYQNYQNGHGGSQIPSAGPGPSPFASFNASLPPPPPPPYPAQMQPPPPHAAYPSFSPLQQPQMQAPNALQHPPPPPMPYGYPAMQSPYSHAPPQGHIPPPGVYAAHHPPPH</sequence>
<dbReference type="InterPro" id="IPR044099">
    <property type="entry name" value="Dcp2_NUDIX"/>
</dbReference>
<dbReference type="Gene3D" id="3.90.79.10">
    <property type="entry name" value="Nucleoside Triphosphate Pyrophosphohydrolase"/>
    <property type="match status" value="1"/>
</dbReference>
<dbReference type="GO" id="GO:0003723">
    <property type="term" value="F:RNA binding"/>
    <property type="evidence" value="ECO:0007669"/>
    <property type="project" value="UniProtKB-KW"/>
</dbReference>
<dbReference type="InterPro" id="IPR020084">
    <property type="entry name" value="NUDIX_hydrolase_CS"/>
</dbReference>
<feature type="compositionally biased region" description="Pro residues" evidence="9">
    <location>
        <begin position="673"/>
        <end position="692"/>
    </location>
</feature>
<comment type="similarity">
    <text evidence="3">Belongs to the Nudix hydrolase family. DCP2 subfamily.</text>
</comment>
<dbReference type="Pfam" id="PF05026">
    <property type="entry name" value="DCP2"/>
    <property type="match status" value="1"/>
</dbReference>
<evidence type="ECO:0000256" key="1">
    <source>
        <dbReference type="ARBA" id="ARBA00001936"/>
    </source>
</evidence>
<evidence type="ECO:0000256" key="4">
    <source>
        <dbReference type="ARBA" id="ARBA00022490"/>
    </source>
</evidence>
<keyword evidence="8" id="KW-0464">Manganese</keyword>
<feature type="compositionally biased region" description="Polar residues" evidence="9">
    <location>
        <begin position="637"/>
        <end position="649"/>
    </location>
</feature>
<keyword evidence="7" id="KW-0694">RNA-binding</keyword>